<keyword evidence="3" id="KW-0378">Hydrolase</keyword>
<feature type="domain" description="Adenosine deaminase" evidence="4">
    <location>
        <begin position="322"/>
        <end position="564"/>
    </location>
</feature>
<dbReference type="EMBL" id="AP019309">
    <property type="protein sequence ID" value="BBH25938.1"/>
    <property type="molecule type" value="Genomic_DNA"/>
</dbReference>
<dbReference type="Pfam" id="PF00962">
    <property type="entry name" value="A_deaminase"/>
    <property type="match status" value="1"/>
</dbReference>
<organism evidence="5 6">
    <name type="scientific">Intestinibaculum porci</name>
    <dbReference type="NCBI Taxonomy" id="2487118"/>
    <lineage>
        <taxon>Bacteria</taxon>
        <taxon>Bacillati</taxon>
        <taxon>Bacillota</taxon>
        <taxon>Erysipelotrichia</taxon>
        <taxon>Erysipelotrichales</taxon>
        <taxon>Erysipelotrichaceae</taxon>
        <taxon>Intestinibaculum</taxon>
    </lineage>
</organism>
<keyword evidence="6" id="KW-1185">Reference proteome</keyword>
<dbReference type="SUPFAM" id="SSF51556">
    <property type="entry name" value="Metallo-dependent hydrolases"/>
    <property type="match status" value="1"/>
</dbReference>
<comment type="cofactor">
    <cofactor evidence="1">
        <name>Zn(2+)</name>
        <dbReference type="ChEBI" id="CHEBI:29105"/>
    </cofactor>
</comment>
<dbReference type="OrthoDB" id="9779574at2"/>
<dbReference type="AlphaFoldDB" id="A0A3G9JNW8"/>
<reference evidence="5 6" key="1">
    <citation type="submission" date="2018-11" db="EMBL/GenBank/DDBJ databases">
        <title>Novel Erysipelotrichaceae bacterium isolated from small intestine of a swine.</title>
        <authorList>
            <person name="Kim J.S."/>
            <person name="Choe H."/>
            <person name="Lee Y.R."/>
            <person name="Kim K.M."/>
            <person name="Park D.S."/>
        </authorList>
    </citation>
    <scope>NUCLEOTIDE SEQUENCE [LARGE SCALE GENOMIC DNA]</scope>
    <source>
        <strain evidence="5 6">SG0102</strain>
    </source>
</reference>
<dbReference type="PANTHER" id="PTHR11409:SF39">
    <property type="entry name" value="ADENOSINE DEAMINASE 2"/>
    <property type="match status" value="1"/>
</dbReference>
<evidence type="ECO:0000313" key="6">
    <source>
        <dbReference type="Proteomes" id="UP000268059"/>
    </source>
</evidence>
<dbReference type="GO" id="GO:0006154">
    <property type="term" value="P:adenosine catabolic process"/>
    <property type="evidence" value="ECO:0007669"/>
    <property type="project" value="TreeGrafter"/>
</dbReference>
<dbReference type="InterPro" id="IPR001365">
    <property type="entry name" value="A_deaminase_dom"/>
</dbReference>
<dbReference type="InterPro" id="IPR032466">
    <property type="entry name" value="Metal_Hydrolase"/>
</dbReference>
<evidence type="ECO:0000256" key="2">
    <source>
        <dbReference type="ARBA" id="ARBA00022723"/>
    </source>
</evidence>
<proteinExistence type="predicted"/>
<dbReference type="Proteomes" id="UP000268059">
    <property type="component" value="Chromosome"/>
</dbReference>
<dbReference type="RefSeq" id="WP_125118855.1">
    <property type="nucleotide sequence ID" value="NZ_AP019309.1"/>
</dbReference>
<gene>
    <name evidence="5" type="ORF">SG0102_08720</name>
</gene>
<sequence>MDYFGQFYLDSEKDIIITLYKEGKTLRYVLRTPHHTTGNLITNLAHLCHLPITYEKNGYKMIEGQIPCYIDGHNQQVYIFRLGNTKVANIYPDGQIDQKASIPAIAKTLMSQTKDYDLDEFKTLVKTYIREEVKFHSDLHTHRNANLSPDLLIALGIFHQIRYPYYYIKKLNLSLSASQKRQLEMDRQKVAKDYRDSPLTGKYLDRRIDDHTFINFAELILGNLDDAAENIAKIRTSLAVMKDGQAVFTNLEKVYLYRYVFTKGIVSEKKYLIDDYRKLQDYRNIPDQDIVKALAQILKDSHNPYYAHMNLYQNELLWVARSYQAVGVTYAEISDTALVKKSEAAQVLQDIHEVMPAITQETGVTLRFLAAMRRIPLTIVKDAVDHDNYFLENLNVLNAIAKDPYVAGCDFVGEELNDIKELKDVIKAVVKLTKDIPSFVIRIHAGENDSLPDNVLNSIECVEDALAEGDTFPHMRIGHGLYTPSLKTQKGQKLLEKIKAHHVILEFQITSNVRLNNLSNLKYHPLKQYLNEGIACVQGTDGGALYGTNSIDEQLSLERMLDLTFDDQLKMRQVEDQIIAYSLNAFEEKMAAMPKDIAIADYYNKQIALSAKDIPLSVSKRHLDPYTLFKDQITPLPTHKIPLIVVGGSFNNITHNTRLRAPETALLDDLIKRADPSKVFFVIGPKLTGYEKYVLEHAQGFDIFCFVPSLLTASEAQKLKHQNVKMRVSIESSPLGVYKSFTYEIFKRRQSIIIAFDGNSAASNLIQDAKNSSYKSRTFIDYHCRILKDKAKSLQGYITFFYDGDHADSMLHYANTYYRALSHPEEQKRKHHHS</sequence>
<dbReference type="PANTHER" id="PTHR11409">
    <property type="entry name" value="ADENOSINE DEAMINASE"/>
    <property type="match status" value="1"/>
</dbReference>
<evidence type="ECO:0000256" key="3">
    <source>
        <dbReference type="ARBA" id="ARBA00022801"/>
    </source>
</evidence>
<dbReference type="InterPro" id="IPR006330">
    <property type="entry name" value="Ado/ade_deaminase"/>
</dbReference>
<dbReference type="GO" id="GO:0004000">
    <property type="term" value="F:adenosine deaminase activity"/>
    <property type="evidence" value="ECO:0007669"/>
    <property type="project" value="TreeGrafter"/>
</dbReference>
<keyword evidence="2" id="KW-0479">Metal-binding</keyword>
<evidence type="ECO:0000256" key="1">
    <source>
        <dbReference type="ARBA" id="ARBA00001947"/>
    </source>
</evidence>
<name>A0A3G9JNW8_9FIRM</name>
<dbReference type="GO" id="GO:0046872">
    <property type="term" value="F:metal ion binding"/>
    <property type="evidence" value="ECO:0007669"/>
    <property type="project" value="UniProtKB-KW"/>
</dbReference>
<evidence type="ECO:0000259" key="4">
    <source>
        <dbReference type="Pfam" id="PF00962"/>
    </source>
</evidence>
<protein>
    <recommendedName>
        <fullName evidence="4">Adenosine deaminase domain-containing protein</fullName>
    </recommendedName>
</protein>
<dbReference type="Gene3D" id="3.20.20.140">
    <property type="entry name" value="Metal-dependent hydrolases"/>
    <property type="match status" value="1"/>
</dbReference>
<evidence type="ECO:0000313" key="5">
    <source>
        <dbReference type="EMBL" id="BBH25938.1"/>
    </source>
</evidence>
<dbReference type="KEGG" id="ebm:SG0102_08720"/>
<accession>A0A3G9JNW8</accession>
<dbReference type="InParanoid" id="A0A3G9JNW8"/>
<dbReference type="GO" id="GO:0046103">
    <property type="term" value="P:inosine biosynthetic process"/>
    <property type="evidence" value="ECO:0007669"/>
    <property type="project" value="TreeGrafter"/>
</dbReference>